<protein>
    <submittedName>
        <fullName evidence="1">Uncharacterized protein</fullName>
    </submittedName>
</protein>
<accession>A0ACC1J2P0</accession>
<name>A0ACC1J2P0_9FUNG</name>
<dbReference type="EMBL" id="JANBPW010004359">
    <property type="protein sequence ID" value="KAJ1935154.1"/>
    <property type="molecule type" value="Genomic_DNA"/>
</dbReference>
<reference evidence="1" key="1">
    <citation type="submission" date="2022-07" db="EMBL/GenBank/DDBJ databases">
        <title>Phylogenomic reconstructions and comparative analyses of Kickxellomycotina fungi.</title>
        <authorList>
            <person name="Reynolds N.K."/>
            <person name="Stajich J.E."/>
            <person name="Barry K."/>
            <person name="Grigoriev I.V."/>
            <person name="Crous P."/>
            <person name="Smith M.E."/>
        </authorList>
    </citation>
    <scope>NUCLEOTIDE SEQUENCE</scope>
    <source>
        <strain evidence="1">NRRL 5244</strain>
    </source>
</reference>
<gene>
    <name evidence="1" type="ORF">FBU59_005475</name>
</gene>
<feature type="non-terminal residue" evidence="1">
    <location>
        <position position="255"/>
    </location>
</feature>
<evidence type="ECO:0000313" key="1">
    <source>
        <dbReference type="EMBL" id="KAJ1935154.1"/>
    </source>
</evidence>
<organism evidence="1 2">
    <name type="scientific">Linderina macrospora</name>
    <dbReference type="NCBI Taxonomy" id="4868"/>
    <lineage>
        <taxon>Eukaryota</taxon>
        <taxon>Fungi</taxon>
        <taxon>Fungi incertae sedis</taxon>
        <taxon>Zoopagomycota</taxon>
        <taxon>Kickxellomycotina</taxon>
        <taxon>Kickxellomycetes</taxon>
        <taxon>Kickxellales</taxon>
        <taxon>Kickxellaceae</taxon>
        <taxon>Linderina</taxon>
    </lineage>
</organism>
<sequence>MKIASALTLIASLASMANAHTYLSHVTFNGVKYAEGQCIRPYPTNRNYPVKDPSSTDLTCGFGGLASTAAKTCPVAAGSTITVEWHHDNDSSSDDIIASSHLGPCLVYMAPLSSNGKGDVWFKVFEDGYDASSKKWCVDKIRANGGKLNVKLPADIKAGDYLLRTEIIALHESDTDYSANPARGSQYYPNCAQVTVTGGGSAVPKGYAIPGIYKTSSPGILFNLYTSYSSYPIPGPALYTGGAAPAVTSAAKTTP</sequence>
<comment type="caution">
    <text evidence="1">The sequence shown here is derived from an EMBL/GenBank/DDBJ whole genome shotgun (WGS) entry which is preliminary data.</text>
</comment>
<dbReference type="Proteomes" id="UP001150603">
    <property type="component" value="Unassembled WGS sequence"/>
</dbReference>
<proteinExistence type="predicted"/>
<keyword evidence="2" id="KW-1185">Reference proteome</keyword>
<evidence type="ECO:0000313" key="2">
    <source>
        <dbReference type="Proteomes" id="UP001150603"/>
    </source>
</evidence>